<keyword evidence="6" id="KW-0408">Iron</keyword>
<proteinExistence type="predicted"/>
<feature type="domain" description="Doubled CXXCH motif" evidence="8">
    <location>
        <begin position="964"/>
        <end position="996"/>
    </location>
</feature>
<dbReference type="EMBL" id="JBCDNA010000001">
    <property type="protein sequence ID" value="MEL4455100.1"/>
    <property type="molecule type" value="Genomic_DNA"/>
</dbReference>
<keyword evidence="4" id="KW-0732">Signal</keyword>
<protein>
    <submittedName>
        <fullName evidence="10">CxxxxCH/CxxCH domain-containing protein</fullName>
    </submittedName>
</protein>
<dbReference type="InterPro" id="IPR038266">
    <property type="entry name" value="NapC/NirT_cytc_sf"/>
</dbReference>
<feature type="compositionally biased region" description="Gly residues" evidence="7">
    <location>
        <begin position="154"/>
        <end position="183"/>
    </location>
</feature>
<reference evidence="10 11" key="1">
    <citation type="submission" date="2024-04" db="EMBL/GenBank/DDBJ databases">
        <title>whole genome sequencing of Lutimonas vermicola strain IMCC1616.</title>
        <authorList>
            <person name="Bae S.S."/>
        </authorList>
    </citation>
    <scope>NUCLEOTIDE SEQUENCE [LARGE SCALE GENOMIC DNA]</scope>
    <source>
        <strain evidence="10 11">IMCC1616</strain>
    </source>
</reference>
<dbReference type="RefSeq" id="WP_342158857.1">
    <property type="nucleotide sequence ID" value="NZ_JBCDNA010000001.1"/>
</dbReference>
<feature type="region of interest" description="Disordered" evidence="7">
    <location>
        <begin position="1446"/>
        <end position="1471"/>
    </location>
</feature>
<evidence type="ECO:0000256" key="4">
    <source>
        <dbReference type="ARBA" id="ARBA00022729"/>
    </source>
</evidence>
<dbReference type="PANTHER" id="PTHR35038">
    <property type="entry name" value="DISSIMILATORY SULFITE REDUCTASE SIRA"/>
    <property type="match status" value="1"/>
</dbReference>
<dbReference type="SUPFAM" id="SSF48695">
    <property type="entry name" value="Multiheme cytochromes"/>
    <property type="match status" value="4"/>
</dbReference>
<organism evidence="10 11">
    <name type="scientific">Lutimonas vermicola</name>
    <dbReference type="NCBI Taxonomy" id="414288"/>
    <lineage>
        <taxon>Bacteria</taxon>
        <taxon>Pseudomonadati</taxon>
        <taxon>Bacteroidota</taxon>
        <taxon>Flavobacteriia</taxon>
        <taxon>Flavobacteriales</taxon>
        <taxon>Flavobacteriaceae</taxon>
        <taxon>Lutimonas</taxon>
    </lineage>
</organism>
<dbReference type="InterPro" id="IPR049304">
    <property type="entry name" value="Gly_rich_dom"/>
</dbReference>
<dbReference type="Pfam" id="PF09699">
    <property type="entry name" value="Paired_CXXCH_1"/>
    <property type="match status" value="2"/>
</dbReference>
<evidence type="ECO:0000256" key="5">
    <source>
        <dbReference type="ARBA" id="ARBA00022982"/>
    </source>
</evidence>
<evidence type="ECO:0000256" key="1">
    <source>
        <dbReference type="ARBA" id="ARBA00022448"/>
    </source>
</evidence>
<feature type="domain" description="Doubled CXXCH motif" evidence="8">
    <location>
        <begin position="1055"/>
        <end position="1086"/>
    </location>
</feature>
<dbReference type="Gene3D" id="1.10.1130.10">
    <property type="entry name" value="Flavocytochrome C3, Chain A"/>
    <property type="match status" value="1"/>
</dbReference>
<dbReference type="Gene3D" id="1.10.3820.10">
    <property type="entry name" value="Di-heme elbow motif domain"/>
    <property type="match status" value="1"/>
</dbReference>
<keyword evidence="1" id="KW-0813">Transport</keyword>
<keyword evidence="5" id="KW-0249">Electron transport</keyword>
<feature type="region of interest" description="Disordered" evidence="7">
    <location>
        <begin position="130"/>
        <end position="204"/>
    </location>
</feature>
<accession>A0ABU9KZX2</accession>
<evidence type="ECO:0000259" key="9">
    <source>
        <dbReference type="Pfam" id="PF21722"/>
    </source>
</evidence>
<dbReference type="Proteomes" id="UP001474120">
    <property type="component" value="Unassembled WGS sequence"/>
</dbReference>
<feature type="compositionally biased region" description="Polar residues" evidence="7">
    <location>
        <begin position="1446"/>
        <end position="1463"/>
    </location>
</feature>
<evidence type="ECO:0000256" key="7">
    <source>
        <dbReference type="SAM" id="MobiDB-lite"/>
    </source>
</evidence>
<comment type="caution">
    <text evidence="10">The sequence shown here is derived from an EMBL/GenBank/DDBJ whole genome shotgun (WGS) entry which is preliminary data.</text>
</comment>
<feature type="compositionally biased region" description="Gly residues" evidence="7">
    <location>
        <begin position="130"/>
        <end position="144"/>
    </location>
</feature>
<evidence type="ECO:0000313" key="10">
    <source>
        <dbReference type="EMBL" id="MEL4455100.1"/>
    </source>
</evidence>
<dbReference type="InterPro" id="IPR010177">
    <property type="entry name" value="Paired_CXXCH_1"/>
</dbReference>
<evidence type="ECO:0000313" key="11">
    <source>
        <dbReference type="Proteomes" id="UP001474120"/>
    </source>
</evidence>
<keyword evidence="3" id="KW-0479">Metal-binding</keyword>
<dbReference type="Gene3D" id="3.90.10.10">
    <property type="entry name" value="Cytochrome C3"/>
    <property type="match status" value="1"/>
</dbReference>
<feature type="domain" description="Glycine-rich" evidence="9">
    <location>
        <begin position="40"/>
        <end position="218"/>
    </location>
</feature>
<keyword evidence="2" id="KW-0349">Heme</keyword>
<name>A0ABU9KZX2_9FLAO</name>
<keyword evidence="11" id="KW-1185">Reference proteome</keyword>
<feature type="compositionally biased region" description="Gly residues" evidence="7">
    <location>
        <begin position="191"/>
        <end position="204"/>
    </location>
</feature>
<sequence length="1561" mass="161959">MKKRQNNILKSVIFSVIVLIFLFSFQSSYSQQTIPITDPATTQVTIPAGATNIIVEVWGAGGSGGGSRKNAASGGGGGGAYSRSINGFSPGTYDVQIGQGAPAAAANVDGTAGGNTWFINASTVFADGGGGGLSDGTPGAGGNSPIGDDTTISGGNGVAGSGSQGGAGGDGANGGAGGAGGNATSGSNGSPPGGGGGGGADRSATGGAGANGQMIITYTLAATCNLSDAGLTNIQCYHNGTPSIPGDDTFTFDLNPTGTNLGATYNITGDVTQSGISYGVTNFGPYPISGGNLNITITDVDDGSCTFVEIVPAPAPCSTPPCNITDQGLTNIQCNNNGTPANPEDDTFTFDLNPIGTDLGASYTIDGGASGSYGSATTFGPYNISDGDLSITITDISTECSFGPFPVNAPATCSSDCNLESSGLTAIFCDNLTTLSDETDDTFSFKLNPTGSYLGATYSVSGDVIQSGIPYGTETTFSGFLISAGDLNITITDDATGTCQLIETVPAPNPCSLNHSSYNCTSCHITHNAPGSNLTNREFNALLCQSCHVSAGAASAMPLVNANKATPNVSGNSHSWDVPADNPTYQTDPPTNNEMAIRLPDGNIVCSTCHNQHNQGNAGNPFLRVDNTGDAMCKDCHIQRDVQRFQDGGDKGSHPVGIIYSGTGSVKTTPTGSIKTVGGKVECSSCHGVHDVLDNGTASGGLTNDGNLLRTTNDVNLCLDCHNYIGHSGYDCLDCHEVHNTVDGTIGSNIMMIRDNIDTPGGNRPVVFLNRSGPDSFVNTTGSRDGICVVCHESLSHDNYNDDILVNHDDASDKAGQTCTSCHLHNDVVTNSFTQPTGPQSCVSCHSSAQSGGRGGVPQIVGAGGEFDNSLISRHTTSTVGTDPLSQECEACHYEAAGDHPTSQMMLEDSENLNTVWSGTDTDVYCVGCHDGSSNYPSLFPDLDTDPKYNKSSYITTPHDTGDNGCMACHERHGSQYTKLTKQATNYENCFACHDGGVASTNISAVNIAIPGTSGNQHAFTGGSTTVNAGSGFYQSNAPTLPAITARLDEGNIVCSTCHDPHNDSNGKFLVNPNSGDEMCKDCHQARDLGRYTDDIVNNIGSHPVGLAYVPGGNYVDPAPTLSATQVGLKNGNIECSSCHGVHNATTTDGNLLRETMSSATCKECHDYQPHQGFDCLDCHQVHNSTNIMLLRSTVNGSPVTFSAQTGPNSFSDGDGNPNGICEVCHISTDPLGLTFHTSDVDDGVNHNDGANCTGCHPHNGYPPEPAPQVLTSFPMGSCHDCHEKTSPTDPQLFPQTGAHQVHAEKYRYACSTCHYQHGDGGALEGAHSNNSVDINFDPNGMAYRNGQDGNTPIWDSGTKTCDNIYCHSNGITAQRTEGGTPLITWTGGVPILGDVMTYQTTPAWDVTPGTGINTCYSCHNGEGNMTGDYKITALAGAVTSAVPSTYPLSGQHQKSNHQTNSQELKDSPTKADSWPGVQCFWCHNVGNKQITPTSGEDGINNYQGTYGFAGANGDIPMELHNDGETWFYPYNVSAHAEGTFVNEITGRSYPSHCGSVTCWE</sequence>
<dbReference type="PANTHER" id="PTHR35038:SF6">
    <property type="entry name" value="SURFACE LOCALIZED DECAHEME CYTOCHROME C LIPOPROTEIN"/>
    <property type="match status" value="1"/>
</dbReference>
<dbReference type="Pfam" id="PF21722">
    <property type="entry name" value="Gly_rich_2"/>
    <property type="match status" value="1"/>
</dbReference>
<evidence type="ECO:0000256" key="2">
    <source>
        <dbReference type="ARBA" id="ARBA00022617"/>
    </source>
</evidence>
<evidence type="ECO:0000259" key="8">
    <source>
        <dbReference type="Pfam" id="PF09699"/>
    </source>
</evidence>
<dbReference type="InterPro" id="IPR036280">
    <property type="entry name" value="Multihaem_cyt_sf"/>
</dbReference>
<evidence type="ECO:0000256" key="6">
    <source>
        <dbReference type="ARBA" id="ARBA00023004"/>
    </source>
</evidence>
<gene>
    <name evidence="10" type="ORF">AABB81_04285</name>
</gene>
<dbReference type="InterPro" id="IPR051829">
    <property type="entry name" value="Multiheme_Cytochr_ET"/>
</dbReference>
<evidence type="ECO:0000256" key="3">
    <source>
        <dbReference type="ARBA" id="ARBA00022723"/>
    </source>
</evidence>
<feature type="region of interest" description="Disordered" evidence="7">
    <location>
        <begin position="568"/>
        <end position="591"/>
    </location>
</feature>